<dbReference type="EMBL" id="CP046368">
    <property type="protein sequence ID" value="QIA69108.1"/>
    <property type="molecule type" value="Genomic_DNA"/>
</dbReference>
<proteinExistence type="predicted"/>
<dbReference type="Proteomes" id="UP000464735">
    <property type="component" value="Chromosome"/>
</dbReference>
<accession>A0AAJ4EJY5</accession>
<dbReference type="AlphaFoldDB" id="A0AAJ4EJY5"/>
<gene>
    <name evidence="1" type="ORF">GL298_06125</name>
</gene>
<organism evidence="1 2">
    <name type="scientific">Spiroplasma citri</name>
    <dbReference type="NCBI Taxonomy" id="2133"/>
    <lineage>
        <taxon>Bacteria</taxon>
        <taxon>Bacillati</taxon>
        <taxon>Mycoplasmatota</taxon>
        <taxon>Mollicutes</taxon>
        <taxon>Entomoplasmatales</taxon>
        <taxon>Spiroplasmataceae</taxon>
        <taxon>Spiroplasma</taxon>
    </lineage>
</organism>
<evidence type="ECO:0000313" key="1">
    <source>
        <dbReference type="EMBL" id="QIA69108.1"/>
    </source>
</evidence>
<evidence type="ECO:0000313" key="2">
    <source>
        <dbReference type="Proteomes" id="UP000464735"/>
    </source>
</evidence>
<sequence>MEVKSTKEEQRENRIKYEKNKGYKLCDNGYIIYNSNENYFKLFGCSNQFIKAQVYFRKFGGEYKVKFLCKKCYKKFKKSLSYEFCEILDEQFYKKPFKLSMFRFDYKNAYEYDKYGGFYYEFI</sequence>
<protein>
    <submittedName>
        <fullName evidence="1">Uncharacterized protein</fullName>
    </submittedName>
</protein>
<reference evidence="1 2" key="1">
    <citation type="submission" date="2019-11" db="EMBL/GenBank/DDBJ databases">
        <title>Whole genome sequencing and comparative genomics analyses of five strains of Spiroplasma citri.</title>
        <authorList>
            <person name="Yokomi R."/>
            <person name="Chen J."/>
            <person name="Rattner R."/>
            <person name="Vidalakis G."/>
        </authorList>
    </citation>
    <scope>NUCLEOTIDE SEQUENCE [LARGE SCALE GENOMIC DNA]</scope>
    <source>
        <strain evidence="1 2">BR12</strain>
    </source>
</reference>
<name>A0AAJ4EJY5_SPICI</name>
<dbReference type="RefSeq" id="WP_164028301.1">
    <property type="nucleotide sequence ID" value="NZ_CP046368.1"/>
</dbReference>